<proteinExistence type="predicted"/>
<protein>
    <submittedName>
        <fullName evidence="2">Uncharacterized protein</fullName>
    </submittedName>
</protein>
<feature type="region of interest" description="Disordered" evidence="1">
    <location>
        <begin position="146"/>
        <end position="221"/>
    </location>
</feature>
<reference evidence="2" key="1">
    <citation type="submission" date="2021-10" db="EMBL/GenBank/DDBJ databases">
        <title>Melipona bicolor Genome sequencing and assembly.</title>
        <authorList>
            <person name="Araujo N.S."/>
            <person name="Arias M.C."/>
        </authorList>
    </citation>
    <scope>NUCLEOTIDE SEQUENCE</scope>
    <source>
        <strain evidence="2">USP_2M_L1-L4_2017</strain>
        <tissue evidence="2">Whole body</tissue>
    </source>
</reference>
<name>A0AA40FVD6_9HYME</name>
<sequence>MKQLRSRWQNVWETLKRKRVAQLARWCSRTLVATNALNSLLLLLCRSNLIEKSPAINLHILIYQAPTLSFSFLSDQPCNCRSTSHYPSFRAIANHLFTPPTDPSIRRLYALYDLSPSYTHCSLHCPGTFEKRVSWKRIYRTEPLAEQRGTTRGEEETTKKKMNGRVRGEEEEEAEVDDEEQEEQEDYDMDDKEEDEDEDEDEDEEEEEEEEEEGNASSGPS</sequence>
<feature type="compositionally biased region" description="Basic and acidic residues" evidence="1">
    <location>
        <begin position="146"/>
        <end position="159"/>
    </location>
</feature>
<organism evidence="2 3">
    <name type="scientific">Melipona bicolor</name>
    <dbReference type="NCBI Taxonomy" id="60889"/>
    <lineage>
        <taxon>Eukaryota</taxon>
        <taxon>Metazoa</taxon>
        <taxon>Ecdysozoa</taxon>
        <taxon>Arthropoda</taxon>
        <taxon>Hexapoda</taxon>
        <taxon>Insecta</taxon>
        <taxon>Pterygota</taxon>
        <taxon>Neoptera</taxon>
        <taxon>Endopterygota</taxon>
        <taxon>Hymenoptera</taxon>
        <taxon>Apocrita</taxon>
        <taxon>Aculeata</taxon>
        <taxon>Apoidea</taxon>
        <taxon>Anthophila</taxon>
        <taxon>Apidae</taxon>
        <taxon>Melipona</taxon>
    </lineage>
</organism>
<dbReference type="AlphaFoldDB" id="A0AA40FVD6"/>
<evidence type="ECO:0000313" key="2">
    <source>
        <dbReference type="EMBL" id="KAK1125949.1"/>
    </source>
</evidence>
<dbReference type="EMBL" id="JAHYIQ010000015">
    <property type="protein sequence ID" value="KAK1125949.1"/>
    <property type="molecule type" value="Genomic_DNA"/>
</dbReference>
<evidence type="ECO:0000313" key="3">
    <source>
        <dbReference type="Proteomes" id="UP001177670"/>
    </source>
</evidence>
<evidence type="ECO:0000256" key="1">
    <source>
        <dbReference type="SAM" id="MobiDB-lite"/>
    </source>
</evidence>
<accession>A0AA40FVD6</accession>
<comment type="caution">
    <text evidence="2">The sequence shown here is derived from an EMBL/GenBank/DDBJ whole genome shotgun (WGS) entry which is preliminary data.</text>
</comment>
<gene>
    <name evidence="2" type="ORF">K0M31_005482</name>
</gene>
<feature type="compositionally biased region" description="Acidic residues" evidence="1">
    <location>
        <begin position="169"/>
        <end position="214"/>
    </location>
</feature>
<keyword evidence="3" id="KW-1185">Reference proteome</keyword>
<dbReference type="Proteomes" id="UP001177670">
    <property type="component" value="Unassembled WGS sequence"/>
</dbReference>